<dbReference type="AlphaFoldDB" id="A0A0A0C3L5"/>
<gene>
    <name evidence="2" type="ORF">N869_06850</name>
</gene>
<name>A0A0A0C3L5_9CELL</name>
<evidence type="ECO:0000313" key="3">
    <source>
        <dbReference type="Proteomes" id="UP000054314"/>
    </source>
</evidence>
<dbReference type="InterPro" id="IPR004378">
    <property type="entry name" value="F420H2_quin_Rdtase"/>
</dbReference>
<feature type="compositionally biased region" description="Polar residues" evidence="1">
    <location>
        <begin position="207"/>
        <end position="218"/>
    </location>
</feature>
<comment type="caution">
    <text evidence="2">The sequence shown here is derived from an EMBL/GenBank/DDBJ whole genome shotgun (WGS) entry which is preliminary data.</text>
</comment>
<dbReference type="Pfam" id="PF04075">
    <property type="entry name" value="F420H2_quin_red"/>
    <property type="match status" value="1"/>
</dbReference>
<evidence type="ECO:0008006" key="4">
    <source>
        <dbReference type="Google" id="ProtNLM"/>
    </source>
</evidence>
<feature type="region of interest" description="Disordered" evidence="1">
    <location>
        <begin position="161"/>
        <end position="218"/>
    </location>
</feature>
<dbReference type="Proteomes" id="UP000054314">
    <property type="component" value="Unassembled WGS sequence"/>
</dbReference>
<dbReference type="GO" id="GO:0016491">
    <property type="term" value="F:oxidoreductase activity"/>
    <property type="evidence" value="ECO:0007669"/>
    <property type="project" value="InterPro"/>
</dbReference>
<dbReference type="NCBIfam" id="TIGR00026">
    <property type="entry name" value="hi_GC_TIGR00026"/>
    <property type="match status" value="1"/>
</dbReference>
<dbReference type="RefSeq" id="WP_232229587.1">
    <property type="nucleotide sequence ID" value="NZ_AXCZ01000017.1"/>
</dbReference>
<reference evidence="2 3" key="1">
    <citation type="submission" date="2013-08" db="EMBL/GenBank/DDBJ databases">
        <title>Genome sequencing of Cellulomonas bogoriensis 69B4.</title>
        <authorList>
            <person name="Chen F."/>
            <person name="Li Y."/>
            <person name="Wang G."/>
        </authorList>
    </citation>
    <scope>NUCLEOTIDE SEQUENCE [LARGE SCALE GENOMIC DNA]</scope>
    <source>
        <strain evidence="2 3">69B4</strain>
    </source>
</reference>
<organism evidence="2 3">
    <name type="scientific">Cellulomonas bogoriensis 69B4 = DSM 16987</name>
    <dbReference type="NCBI Taxonomy" id="1386082"/>
    <lineage>
        <taxon>Bacteria</taxon>
        <taxon>Bacillati</taxon>
        <taxon>Actinomycetota</taxon>
        <taxon>Actinomycetes</taxon>
        <taxon>Micrococcales</taxon>
        <taxon>Cellulomonadaceae</taxon>
        <taxon>Cellulomonas</taxon>
    </lineage>
</organism>
<feature type="compositionally biased region" description="Basic and acidic residues" evidence="1">
    <location>
        <begin position="191"/>
        <end position="200"/>
    </location>
</feature>
<feature type="compositionally biased region" description="Basic and acidic residues" evidence="1">
    <location>
        <begin position="171"/>
        <end position="183"/>
    </location>
</feature>
<keyword evidence="3" id="KW-1185">Reference proteome</keyword>
<dbReference type="Gene3D" id="2.30.110.10">
    <property type="entry name" value="Electron Transport, Fmn-binding Protein, Chain A"/>
    <property type="match status" value="1"/>
</dbReference>
<dbReference type="EMBL" id="AXCZ01000017">
    <property type="protein sequence ID" value="KGM13974.1"/>
    <property type="molecule type" value="Genomic_DNA"/>
</dbReference>
<accession>A0A0A0C3L5</accession>
<protein>
    <recommendedName>
        <fullName evidence="4">Nitroreductase</fullName>
    </recommendedName>
</protein>
<evidence type="ECO:0000313" key="2">
    <source>
        <dbReference type="EMBL" id="KGM13974.1"/>
    </source>
</evidence>
<dbReference type="InterPro" id="IPR012349">
    <property type="entry name" value="Split_barrel_FMN-bd"/>
</dbReference>
<sequence>MPMARGITRINNRFINPVMLRLAGIGPMVDLEHVGRRTGTVRHTPLMAFRRGDVVTIALTYGPDVQWLANIRHSGGCRMRMGREILELGAPRLLDPAEGLARIPQPQRALLRWPIRCRDYVELPVLRPRPERASVFPEGEPFRGQRVTQDGDSLGADAVDRQELSPGSCGHESEAREAVRGELARGGPADRVGEVADRADVGCGSHGPSSQGRCGTGG</sequence>
<proteinExistence type="predicted"/>
<evidence type="ECO:0000256" key="1">
    <source>
        <dbReference type="SAM" id="MobiDB-lite"/>
    </source>
</evidence>